<dbReference type="EMBL" id="SACM01000004">
    <property type="protein sequence ID" value="RVT83796.1"/>
    <property type="molecule type" value="Genomic_DNA"/>
</dbReference>
<dbReference type="InterPro" id="IPR050721">
    <property type="entry name" value="Trk_Ktr_HKT_K-transport"/>
</dbReference>
<feature type="domain" description="RCK N-terminal" evidence="1">
    <location>
        <begin position="10"/>
        <end position="126"/>
    </location>
</feature>
<evidence type="ECO:0000259" key="2">
    <source>
        <dbReference type="PROSITE" id="PS51202"/>
    </source>
</evidence>
<accession>A0A3S2UBR4</accession>
<reference evidence="3 4" key="1">
    <citation type="submission" date="2019-01" db="EMBL/GenBank/DDBJ databases">
        <authorList>
            <person name="Chen W.-M."/>
        </authorList>
    </citation>
    <scope>NUCLEOTIDE SEQUENCE [LARGE SCALE GENOMIC DNA]</scope>
    <source>
        <strain evidence="3 4">CCP-18</strain>
    </source>
</reference>
<dbReference type="Gene3D" id="3.30.70.1450">
    <property type="entry name" value="Regulator of K+ conductance, C-terminal domain"/>
    <property type="match status" value="1"/>
</dbReference>
<dbReference type="GO" id="GO:0006813">
    <property type="term" value="P:potassium ion transport"/>
    <property type="evidence" value="ECO:0007669"/>
    <property type="project" value="InterPro"/>
</dbReference>
<evidence type="ECO:0000259" key="1">
    <source>
        <dbReference type="PROSITE" id="PS51201"/>
    </source>
</evidence>
<dbReference type="InterPro" id="IPR006037">
    <property type="entry name" value="RCK_C"/>
</dbReference>
<dbReference type="Gene3D" id="3.40.50.720">
    <property type="entry name" value="NAD(P)-binding Rossmann-like Domain"/>
    <property type="match status" value="1"/>
</dbReference>
<name>A0A3S2UBR4_9BURK</name>
<protein>
    <submittedName>
        <fullName evidence="3">TrkA family potassium uptake protein</fullName>
    </submittedName>
</protein>
<sequence>MLDKTLLRPSDSVLVIGLGRFGTAVAQTLVDSGHEVLAIDADDANVQALSATLPHVVQADATQIEPLKQLAANEFAHAVVSIGTDLEASVLTVMNLTQLGIKDIWVKATTPQHGRIAERIGAHHVIYPEADMGARVAHLVTGKMLDFIEFEDGFGIAKTRAPAETHNKALSESNVRQRHGVTVVGIKRRHEDFIYAKADTVVKPGDLLIVSGPTDKVERFSARV</sequence>
<dbReference type="InterPro" id="IPR036721">
    <property type="entry name" value="RCK_C_sf"/>
</dbReference>
<dbReference type="Pfam" id="PF02080">
    <property type="entry name" value="TrkA_C"/>
    <property type="match status" value="1"/>
</dbReference>
<dbReference type="GO" id="GO:0008324">
    <property type="term" value="F:monoatomic cation transmembrane transporter activity"/>
    <property type="evidence" value="ECO:0007669"/>
    <property type="project" value="InterPro"/>
</dbReference>
<dbReference type="PANTHER" id="PTHR43833">
    <property type="entry name" value="POTASSIUM CHANNEL PROTEIN 2-RELATED-RELATED"/>
    <property type="match status" value="1"/>
</dbReference>
<comment type="caution">
    <text evidence="3">The sequence shown here is derived from an EMBL/GenBank/DDBJ whole genome shotgun (WGS) entry which is preliminary data.</text>
</comment>
<dbReference type="InterPro" id="IPR036291">
    <property type="entry name" value="NAD(P)-bd_dom_sf"/>
</dbReference>
<evidence type="ECO:0000313" key="3">
    <source>
        <dbReference type="EMBL" id="RVT83796.1"/>
    </source>
</evidence>
<dbReference type="PROSITE" id="PS51201">
    <property type="entry name" value="RCK_N"/>
    <property type="match status" value="1"/>
</dbReference>
<dbReference type="AlphaFoldDB" id="A0A3S2UBR4"/>
<dbReference type="Pfam" id="PF02254">
    <property type="entry name" value="TrkA_N"/>
    <property type="match status" value="1"/>
</dbReference>
<dbReference type="PROSITE" id="PS51202">
    <property type="entry name" value="RCK_C"/>
    <property type="match status" value="1"/>
</dbReference>
<dbReference type="InterPro" id="IPR003148">
    <property type="entry name" value="RCK_N"/>
</dbReference>
<dbReference type="PANTHER" id="PTHR43833:SF7">
    <property type="entry name" value="KTR SYSTEM POTASSIUM UPTAKE PROTEIN C"/>
    <property type="match status" value="1"/>
</dbReference>
<dbReference type="SUPFAM" id="SSF51735">
    <property type="entry name" value="NAD(P)-binding Rossmann-fold domains"/>
    <property type="match status" value="1"/>
</dbReference>
<evidence type="ECO:0000313" key="4">
    <source>
        <dbReference type="Proteomes" id="UP000288587"/>
    </source>
</evidence>
<dbReference type="RefSeq" id="WP_127683760.1">
    <property type="nucleotide sequence ID" value="NZ_SACM01000004.1"/>
</dbReference>
<proteinExistence type="predicted"/>
<gene>
    <name evidence="3" type="ORF">EOD73_14625</name>
</gene>
<dbReference type="OrthoDB" id="9776294at2"/>
<feature type="domain" description="RCK C-terminal" evidence="2">
    <location>
        <begin position="142"/>
        <end position="224"/>
    </location>
</feature>
<organism evidence="3 4">
    <name type="scientific">Inhella crocodyli</name>
    <dbReference type="NCBI Taxonomy" id="2499851"/>
    <lineage>
        <taxon>Bacteria</taxon>
        <taxon>Pseudomonadati</taxon>
        <taxon>Pseudomonadota</taxon>
        <taxon>Betaproteobacteria</taxon>
        <taxon>Burkholderiales</taxon>
        <taxon>Sphaerotilaceae</taxon>
        <taxon>Inhella</taxon>
    </lineage>
</organism>
<dbReference type="SUPFAM" id="SSF116726">
    <property type="entry name" value="TrkA C-terminal domain-like"/>
    <property type="match status" value="1"/>
</dbReference>
<dbReference type="Proteomes" id="UP000288587">
    <property type="component" value="Unassembled WGS sequence"/>
</dbReference>
<keyword evidence="4" id="KW-1185">Reference proteome</keyword>